<organism evidence="2 3">
    <name type="scientific">Synechococcus lacustris str. Tous</name>
    <dbReference type="NCBI Taxonomy" id="1910958"/>
    <lineage>
        <taxon>Bacteria</taxon>
        <taxon>Bacillati</taxon>
        <taxon>Cyanobacteriota</taxon>
        <taxon>Cyanophyceae</taxon>
        <taxon>Synechococcales</taxon>
        <taxon>Synechococcaceae</taxon>
        <taxon>Synechococcus</taxon>
    </lineage>
</organism>
<name>A0A2P7EG42_9SYNE</name>
<keyword evidence="1" id="KW-1133">Transmembrane helix</keyword>
<feature type="transmembrane region" description="Helical" evidence="1">
    <location>
        <begin position="54"/>
        <end position="73"/>
    </location>
</feature>
<gene>
    <name evidence="2" type="ORF">C7K08_03930</name>
</gene>
<keyword evidence="3" id="KW-1185">Reference proteome</keyword>
<proteinExistence type="predicted"/>
<feature type="transmembrane region" description="Helical" evidence="1">
    <location>
        <begin position="153"/>
        <end position="174"/>
    </location>
</feature>
<dbReference type="Proteomes" id="UP000240206">
    <property type="component" value="Unassembled WGS sequence"/>
</dbReference>
<feature type="transmembrane region" description="Helical" evidence="1">
    <location>
        <begin position="128"/>
        <end position="147"/>
    </location>
</feature>
<dbReference type="InterPro" id="IPR007038">
    <property type="entry name" value="HupE_UreJ"/>
</dbReference>
<keyword evidence="1" id="KW-0812">Transmembrane</keyword>
<dbReference type="RefSeq" id="WP_106499352.1">
    <property type="nucleotide sequence ID" value="NZ_PXVC01000010.1"/>
</dbReference>
<reference evidence="3" key="1">
    <citation type="submission" date="2018-03" db="EMBL/GenBank/DDBJ databases">
        <title>Ecological and genomic features of two cosmopolitan and abundant freshwater picocyanobacteria.</title>
        <authorList>
            <person name="Cabello-Yeves P.J."/>
            <person name="Picazo A."/>
            <person name="Camacho A."/>
            <person name="Callieri C."/>
            <person name="Rosselli R."/>
            <person name="Roda-Garcia J."/>
            <person name="Coutinho F.H."/>
            <person name="Rodriguez-Valera F."/>
        </authorList>
    </citation>
    <scope>NUCLEOTIDE SEQUENCE [LARGE SCALE GENOMIC DNA]</scope>
    <source>
        <strain evidence="3">Tous</strain>
    </source>
</reference>
<dbReference type="STRING" id="1910958.BTM30_00045"/>
<accession>A0A2P7EG42</accession>
<evidence type="ECO:0000313" key="2">
    <source>
        <dbReference type="EMBL" id="PSI02197.1"/>
    </source>
</evidence>
<feature type="transmembrane region" description="Helical" evidence="1">
    <location>
        <begin position="186"/>
        <end position="206"/>
    </location>
</feature>
<evidence type="ECO:0000313" key="3">
    <source>
        <dbReference type="Proteomes" id="UP000240206"/>
    </source>
</evidence>
<dbReference type="Pfam" id="PF04955">
    <property type="entry name" value="HupE_UreJ"/>
    <property type="match status" value="1"/>
</dbReference>
<dbReference type="EMBL" id="PXVC01000010">
    <property type="protein sequence ID" value="PSI02197.1"/>
    <property type="molecule type" value="Genomic_DNA"/>
</dbReference>
<protein>
    <submittedName>
        <fullName evidence="2">Hydantoin utilization protein A</fullName>
    </submittedName>
</protein>
<evidence type="ECO:0000256" key="1">
    <source>
        <dbReference type="SAM" id="Phobius"/>
    </source>
</evidence>
<feature type="transmembrane region" description="Helical" evidence="1">
    <location>
        <begin position="104"/>
        <end position="121"/>
    </location>
</feature>
<dbReference type="AlphaFoldDB" id="A0A2P7EG42"/>
<keyword evidence="1" id="KW-0472">Membrane</keyword>
<sequence length="208" mass="22389">MFKSLFPKASLAIFFSVLVLIFGLGTPVLAHHLMEFFPMEPSPASGLLSGLLHPALGPDHLLFLLALGIVSLGQELRFRWVLALLAVGLAGSLTGLALPNSLPWAEAWIGFSLLLEALVLLNRLPKLLLIPAFAFHGYVLSASVLGWEPTPVFFYLIGLLISQGLLLWVALKVVRNSWAQWGSTGKLRIVSGMLAGIGTSLAWSSLVP</sequence>
<comment type="caution">
    <text evidence="2">The sequence shown here is derived from an EMBL/GenBank/DDBJ whole genome shotgun (WGS) entry which is preliminary data.</text>
</comment>
<feature type="transmembrane region" description="Helical" evidence="1">
    <location>
        <begin position="80"/>
        <end position="98"/>
    </location>
</feature>